<reference evidence="1 2" key="1">
    <citation type="submission" date="2016-05" db="EMBL/GenBank/DDBJ databases">
        <title>Genomic and physiological characterization of Planctopirus sp. isolated from fresh water lake.</title>
        <authorList>
            <person name="Subhash Y."/>
            <person name="Ramana C."/>
        </authorList>
    </citation>
    <scope>NUCLEOTIDE SEQUENCE [LARGE SCALE GENOMIC DNA]</scope>
    <source>
        <strain evidence="1 2">JC280</strain>
    </source>
</reference>
<evidence type="ECO:0000313" key="1">
    <source>
        <dbReference type="EMBL" id="ODA28487.1"/>
    </source>
</evidence>
<name>A0A1C3E5G6_9PLAN</name>
<sequence length="113" mass="13175">MAGTIHITEKDIWISGSVAFHIIVEFTWQRLNNSEQGILEEAYSPLRQGFEFIALDELDKDRFEAFYRNCSSAFEGFKENRSTTDLPDELFDGVVECWEEFLGALKKDDRFDH</sequence>
<organism evidence="1 2">
    <name type="scientific">Planctopirus hydrillae</name>
    <dbReference type="NCBI Taxonomy" id="1841610"/>
    <lineage>
        <taxon>Bacteria</taxon>
        <taxon>Pseudomonadati</taxon>
        <taxon>Planctomycetota</taxon>
        <taxon>Planctomycetia</taxon>
        <taxon>Planctomycetales</taxon>
        <taxon>Planctomycetaceae</taxon>
        <taxon>Planctopirus</taxon>
    </lineage>
</organism>
<keyword evidence="2" id="KW-1185">Reference proteome</keyword>
<dbReference type="RefSeq" id="WP_068851641.1">
    <property type="nucleotide sequence ID" value="NZ_LYDR01000152.1"/>
</dbReference>
<gene>
    <name evidence="1" type="ORF">A6X21_12280</name>
</gene>
<dbReference type="AlphaFoldDB" id="A0A1C3E5G6"/>
<comment type="caution">
    <text evidence="1">The sequence shown here is derived from an EMBL/GenBank/DDBJ whole genome shotgun (WGS) entry which is preliminary data.</text>
</comment>
<accession>A0A1C3E5G6</accession>
<dbReference type="CDD" id="cd20690">
    <property type="entry name" value="CdiI_BpE479-like"/>
    <property type="match status" value="1"/>
</dbReference>
<protein>
    <submittedName>
        <fullName evidence="1">Uncharacterized protein</fullName>
    </submittedName>
</protein>
<proteinExistence type="predicted"/>
<dbReference type="Proteomes" id="UP000094828">
    <property type="component" value="Unassembled WGS sequence"/>
</dbReference>
<dbReference type="EMBL" id="LYDR01000152">
    <property type="protein sequence ID" value="ODA28487.1"/>
    <property type="molecule type" value="Genomic_DNA"/>
</dbReference>
<dbReference type="OrthoDB" id="274992at2"/>
<evidence type="ECO:0000313" key="2">
    <source>
        <dbReference type="Proteomes" id="UP000094828"/>
    </source>
</evidence>